<keyword evidence="2" id="KW-0808">Transferase</keyword>
<dbReference type="GO" id="GO:0008168">
    <property type="term" value="F:methyltransferase activity"/>
    <property type="evidence" value="ECO:0007669"/>
    <property type="project" value="UniProtKB-KW"/>
</dbReference>
<sequence>MSKIPEEMKNFFNTRADVYDTQQIINIDGGKECYHEIEKYVPAYTKTLLDLGCGTGLELHSIFKKLPKVQVTGVDLADKMLKKLAEKYSKYSINLINDSYLTFDMGTQKYDTVISVMSFHHFTHIQKLKIYGNIFRCLRDNGTFIECDYMIGSDNAELETYYLSQRKKFESDYNPAGNLCHCDIPFTVSHEMSLLRESGFQSVEKV</sequence>
<evidence type="ECO:0000313" key="3">
    <source>
        <dbReference type="Proteomes" id="UP001565220"/>
    </source>
</evidence>
<proteinExistence type="predicted"/>
<organism evidence="2 3">
    <name type="scientific">Clostridium lapidicellarium</name>
    <dbReference type="NCBI Taxonomy" id="3240931"/>
    <lineage>
        <taxon>Bacteria</taxon>
        <taxon>Bacillati</taxon>
        <taxon>Bacillota</taxon>
        <taxon>Clostridia</taxon>
        <taxon>Eubacteriales</taxon>
        <taxon>Clostridiaceae</taxon>
        <taxon>Clostridium</taxon>
    </lineage>
</organism>
<dbReference type="InterPro" id="IPR050508">
    <property type="entry name" value="Methyltransf_Superfamily"/>
</dbReference>
<keyword evidence="3" id="KW-1185">Reference proteome</keyword>
<evidence type="ECO:0000259" key="1">
    <source>
        <dbReference type="Pfam" id="PF13649"/>
    </source>
</evidence>
<dbReference type="Pfam" id="PF13649">
    <property type="entry name" value="Methyltransf_25"/>
    <property type="match status" value="1"/>
</dbReference>
<dbReference type="Proteomes" id="UP001565220">
    <property type="component" value="Unassembled WGS sequence"/>
</dbReference>
<reference evidence="2 3" key="1">
    <citation type="submission" date="2024-08" db="EMBL/GenBank/DDBJ databases">
        <title>Clostridium lapicellarii sp. nov., and Clostridium renhuaiense sp. nov., two species isolated from the mud in a fermentation cellar used for producing sauce-flavour Chinese liquors.</title>
        <authorList>
            <person name="Yang F."/>
            <person name="Wang H."/>
            <person name="Chen L.Q."/>
            <person name="Zhou N."/>
            <person name="Lu J.J."/>
            <person name="Pu X.X."/>
            <person name="Wan B."/>
            <person name="Wang L."/>
            <person name="Liu S.J."/>
        </authorList>
    </citation>
    <scope>NUCLEOTIDE SEQUENCE [LARGE SCALE GENOMIC DNA]</scope>
    <source>
        <strain evidence="2 3">MT-113</strain>
    </source>
</reference>
<accession>A0ABV4DY39</accession>
<protein>
    <submittedName>
        <fullName evidence="2">Class I SAM-dependent methyltransferase</fullName>
        <ecNumber evidence="2">2.1.-.-</ecNumber>
    </submittedName>
</protein>
<comment type="caution">
    <text evidence="2">The sequence shown here is derived from an EMBL/GenBank/DDBJ whole genome shotgun (WGS) entry which is preliminary data.</text>
</comment>
<dbReference type="EMBL" id="JBGFFE010000010">
    <property type="protein sequence ID" value="MEY8763701.1"/>
    <property type="molecule type" value="Genomic_DNA"/>
</dbReference>
<dbReference type="InterPro" id="IPR029063">
    <property type="entry name" value="SAM-dependent_MTases_sf"/>
</dbReference>
<feature type="domain" description="Methyltransferase" evidence="1">
    <location>
        <begin position="49"/>
        <end position="142"/>
    </location>
</feature>
<dbReference type="GO" id="GO:0032259">
    <property type="term" value="P:methylation"/>
    <property type="evidence" value="ECO:0007669"/>
    <property type="project" value="UniProtKB-KW"/>
</dbReference>
<dbReference type="PANTHER" id="PTHR42912">
    <property type="entry name" value="METHYLTRANSFERASE"/>
    <property type="match status" value="1"/>
</dbReference>
<gene>
    <name evidence="2" type="ORF">AB8S09_08615</name>
</gene>
<dbReference type="EC" id="2.1.-.-" evidence="2"/>
<dbReference type="CDD" id="cd02440">
    <property type="entry name" value="AdoMet_MTases"/>
    <property type="match status" value="1"/>
</dbReference>
<evidence type="ECO:0000313" key="2">
    <source>
        <dbReference type="EMBL" id="MEY8763701.1"/>
    </source>
</evidence>
<dbReference type="SUPFAM" id="SSF53335">
    <property type="entry name" value="S-adenosyl-L-methionine-dependent methyltransferases"/>
    <property type="match status" value="1"/>
</dbReference>
<name>A0ABV4DY39_9CLOT</name>
<dbReference type="Gene3D" id="3.40.50.150">
    <property type="entry name" value="Vaccinia Virus protein VP39"/>
    <property type="match status" value="1"/>
</dbReference>
<dbReference type="InterPro" id="IPR041698">
    <property type="entry name" value="Methyltransf_25"/>
</dbReference>
<keyword evidence="2" id="KW-0489">Methyltransferase</keyword>
<dbReference type="PANTHER" id="PTHR42912:SF80">
    <property type="entry name" value="METHYLTRANSFERASE DOMAIN-CONTAINING PROTEIN"/>
    <property type="match status" value="1"/>
</dbReference>
<dbReference type="RefSeq" id="WP_369868930.1">
    <property type="nucleotide sequence ID" value="NZ_JBGFFE010000010.1"/>
</dbReference>